<evidence type="ECO:0000313" key="3">
    <source>
        <dbReference type="Proteomes" id="UP000176404"/>
    </source>
</evidence>
<evidence type="ECO:0000313" key="2">
    <source>
        <dbReference type="EMBL" id="OGM59432.1"/>
    </source>
</evidence>
<dbReference type="Gene3D" id="3.40.50.2000">
    <property type="entry name" value="Glycogen Phosphorylase B"/>
    <property type="match status" value="2"/>
</dbReference>
<dbReference type="Pfam" id="PF13439">
    <property type="entry name" value="Glyco_transf_4"/>
    <property type="match status" value="1"/>
</dbReference>
<organism evidence="2 3">
    <name type="scientific">Candidatus Woesebacteria bacterium RIFCSPLOWO2_01_FULL_39_10b</name>
    <dbReference type="NCBI Taxonomy" id="1802517"/>
    <lineage>
        <taxon>Bacteria</taxon>
        <taxon>Candidatus Woeseibacteriota</taxon>
    </lineage>
</organism>
<dbReference type="Proteomes" id="UP000176404">
    <property type="component" value="Unassembled WGS sequence"/>
</dbReference>
<dbReference type="SUPFAM" id="SSF53756">
    <property type="entry name" value="UDP-Glycosyltransferase/glycogen phosphorylase"/>
    <property type="match status" value="1"/>
</dbReference>
<feature type="domain" description="Glycosyltransferase subfamily 4-like N-terminal" evidence="1">
    <location>
        <begin position="14"/>
        <end position="144"/>
    </location>
</feature>
<proteinExistence type="predicted"/>
<sequence length="341" mass="39904">MNILFLTRFYNPHIGGVETHVERVSERLINRGYKVTVITTKFRKDLPSQENLNRVSVKRFFQPKVKYVGLLYTWLWLIKNIGLIKKSDIVHCHDVFIWYLPFKFLLPRKKVFTTFHGWEGVYPIGQKNILLKKMALRFSDGNIIMGEYLEKHYGIKGDVVSYGAVDLPKKFLKKKKRLIVYLGRLDDDTGLTVFLKTFPKLRGFQVEFCGDGPLRGECEKYGYVHGFIDPKDFLTKATFCLAGGYLSTLQALANKCVTFVAYNNPLRHDAFGLAPFSQWITLSNSSKEISEKIKYYSREANETQIMLNKGYDWVKRESWKNLVRSYLKIWRLGFPKKLYRK</sequence>
<dbReference type="CDD" id="cd03801">
    <property type="entry name" value="GT4_PimA-like"/>
    <property type="match status" value="1"/>
</dbReference>
<comment type="caution">
    <text evidence="2">The sequence shown here is derived from an EMBL/GenBank/DDBJ whole genome shotgun (WGS) entry which is preliminary data.</text>
</comment>
<dbReference type="PANTHER" id="PTHR45947:SF3">
    <property type="entry name" value="SULFOQUINOVOSYL TRANSFERASE SQD2"/>
    <property type="match status" value="1"/>
</dbReference>
<gene>
    <name evidence="2" type="ORF">A2892_02165</name>
</gene>
<dbReference type="PANTHER" id="PTHR45947">
    <property type="entry name" value="SULFOQUINOVOSYL TRANSFERASE SQD2"/>
    <property type="match status" value="1"/>
</dbReference>
<dbReference type="GO" id="GO:0016757">
    <property type="term" value="F:glycosyltransferase activity"/>
    <property type="evidence" value="ECO:0007669"/>
    <property type="project" value="TreeGrafter"/>
</dbReference>
<evidence type="ECO:0000259" key="1">
    <source>
        <dbReference type="Pfam" id="PF13439"/>
    </source>
</evidence>
<dbReference type="InterPro" id="IPR028098">
    <property type="entry name" value="Glyco_trans_4-like_N"/>
</dbReference>
<dbReference type="AlphaFoldDB" id="A0A1F8B5W5"/>
<name>A0A1F8B5W5_9BACT</name>
<dbReference type="EMBL" id="MGHD01000019">
    <property type="protein sequence ID" value="OGM59432.1"/>
    <property type="molecule type" value="Genomic_DNA"/>
</dbReference>
<reference evidence="2 3" key="1">
    <citation type="journal article" date="2016" name="Nat. Commun.">
        <title>Thousands of microbial genomes shed light on interconnected biogeochemical processes in an aquifer system.</title>
        <authorList>
            <person name="Anantharaman K."/>
            <person name="Brown C.T."/>
            <person name="Hug L.A."/>
            <person name="Sharon I."/>
            <person name="Castelle C.J."/>
            <person name="Probst A.J."/>
            <person name="Thomas B.C."/>
            <person name="Singh A."/>
            <person name="Wilkins M.J."/>
            <person name="Karaoz U."/>
            <person name="Brodie E.L."/>
            <person name="Williams K.H."/>
            <person name="Hubbard S.S."/>
            <person name="Banfield J.F."/>
        </authorList>
    </citation>
    <scope>NUCLEOTIDE SEQUENCE [LARGE SCALE GENOMIC DNA]</scope>
</reference>
<dbReference type="InterPro" id="IPR050194">
    <property type="entry name" value="Glycosyltransferase_grp1"/>
</dbReference>
<accession>A0A1F8B5W5</accession>
<protein>
    <recommendedName>
        <fullName evidence="1">Glycosyltransferase subfamily 4-like N-terminal domain-containing protein</fullName>
    </recommendedName>
</protein>
<dbReference type="STRING" id="1802517.A2892_02165"/>